<dbReference type="NCBIfam" id="NF000840">
    <property type="entry name" value="PRK00071.1-3"/>
    <property type="match status" value="1"/>
</dbReference>
<dbReference type="InterPro" id="IPR014729">
    <property type="entry name" value="Rossmann-like_a/b/a_fold"/>
</dbReference>
<dbReference type="EC" id="2.7.7.18" evidence="10"/>
<comment type="function">
    <text evidence="1 10">Catalyzes the reversible adenylation of nicotinate mononucleotide (NaMN) to nicotinic acid adenine dinucleotide (NaAD).</text>
</comment>
<keyword evidence="8 10" id="KW-0520">NAD</keyword>
<proteinExistence type="inferred from homology"/>
<evidence type="ECO:0000313" key="13">
    <source>
        <dbReference type="Proteomes" id="UP000199488"/>
    </source>
</evidence>
<dbReference type="PANTHER" id="PTHR39321:SF3">
    <property type="entry name" value="PHOSPHOPANTETHEINE ADENYLYLTRANSFERASE"/>
    <property type="match status" value="1"/>
</dbReference>
<dbReference type="NCBIfam" id="NF000841">
    <property type="entry name" value="PRK00071.1-4"/>
    <property type="match status" value="1"/>
</dbReference>
<keyword evidence="4 10" id="KW-0808">Transferase</keyword>
<feature type="domain" description="Cytidyltransferase-like" evidence="11">
    <location>
        <begin position="7"/>
        <end position="163"/>
    </location>
</feature>
<dbReference type="PANTHER" id="PTHR39321">
    <property type="entry name" value="NICOTINATE-NUCLEOTIDE ADENYLYLTRANSFERASE-RELATED"/>
    <property type="match status" value="1"/>
</dbReference>
<dbReference type="SUPFAM" id="SSF52374">
    <property type="entry name" value="Nucleotidylyl transferase"/>
    <property type="match status" value="1"/>
</dbReference>
<evidence type="ECO:0000259" key="11">
    <source>
        <dbReference type="Pfam" id="PF01467"/>
    </source>
</evidence>
<evidence type="ECO:0000256" key="9">
    <source>
        <dbReference type="ARBA" id="ARBA00048721"/>
    </source>
</evidence>
<dbReference type="EMBL" id="FNNC01000001">
    <property type="protein sequence ID" value="SDW26124.1"/>
    <property type="molecule type" value="Genomic_DNA"/>
</dbReference>
<evidence type="ECO:0000256" key="1">
    <source>
        <dbReference type="ARBA" id="ARBA00002324"/>
    </source>
</evidence>
<accession>A0A1H2S4M6</accession>
<dbReference type="InterPro" id="IPR004821">
    <property type="entry name" value="Cyt_trans-like"/>
</dbReference>
<keyword evidence="7 10" id="KW-0067">ATP-binding</keyword>
<dbReference type="NCBIfam" id="TIGR00482">
    <property type="entry name" value="nicotinate (nicotinamide) nucleotide adenylyltransferase"/>
    <property type="match status" value="1"/>
</dbReference>
<evidence type="ECO:0000256" key="4">
    <source>
        <dbReference type="ARBA" id="ARBA00022679"/>
    </source>
</evidence>
<dbReference type="UniPathway" id="UPA00253">
    <property type="reaction ID" value="UER00332"/>
</dbReference>
<evidence type="ECO:0000256" key="10">
    <source>
        <dbReference type="HAMAP-Rule" id="MF_00244"/>
    </source>
</evidence>
<name>A0A1H2S4M6_9BACI</name>
<reference evidence="12 13" key="1">
    <citation type="submission" date="2016-10" db="EMBL/GenBank/DDBJ databases">
        <authorList>
            <person name="de Groot N.N."/>
        </authorList>
    </citation>
    <scope>NUCLEOTIDE SEQUENCE [LARGE SCALE GENOMIC DNA]</scope>
    <source>
        <strain evidence="12 13">DSM 23126</strain>
    </source>
</reference>
<dbReference type="NCBIfam" id="TIGR00125">
    <property type="entry name" value="cyt_tran_rel"/>
    <property type="match status" value="1"/>
</dbReference>
<protein>
    <recommendedName>
        <fullName evidence="10">Probable nicotinate-nucleotide adenylyltransferase</fullName>
        <ecNumber evidence="10">2.7.7.18</ecNumber>
    </recommendedName>
    <alternativeName>
        <fullName evidence="10">Deamido-NAD(+) diphosphorylase</fullName>
    </alternativeName>
    <alternativeName>
        <fullName evidence="10">Deamido-NAD(+) pyrophosphorylase</fullName>
    </alternativeName>
    <alternativeName>
        <fullName evidence="10">Nicotinate mononucleotide adenylyltransferase</fullName>
        <shortName evidence="10">NaMN adenylyltransferase</shortName>
    </alternativeName>
</protein>
<evidence type="ECO:0000256" key="6">
    <source>
        <dbReference type="ARBA" id="ARBA00022741"/>
    </source>
</evidence>
<sequence length="191" mass="22074">MSERIGLFGGTFDPPHLAHLIMAEEAKNALNLDEVWFIPVHTPPHKQRENMISGEERLMLVEAAIEDNAGFRTSSVEIERGGPSYTIDTVRYFKQQAPETEFFFLIGGDMADQMDKWKDIEKLRRLVEFVFVNRPGYNGYKPSWLTQVEAPTMHVSSSMIRRRLRDGETVRYIVPGNVLKEIERKKLYGQK</sequence>
<dbReference type="CDD" id="cd02165">
    <property type="entry name" value="NMNAT"/>
    <property type="match status" value="1"/>
</dbReference>
<comment type="similarity">
    <text evidence="10">Belongs to the NadD family.</text>
</comment>
<dbReference type="HAMAP" id="MF_00244">
    <property type="entry name" value="NaMN_adenylyltr"/>
    <property type="match status" value="1"/>
</dbReference>
<dbReference type="GO" id="GO:0005524">
    <property type="term" value="F:ATP binding"/>
    <property type="evidence" value="ECO:0007669"/>
    <property type="project" value="UniProtKB-KW"/>
</dbReference>
<dbReference type="Proteomes" id="UP000199488">
    <property type="component" value="Unassembled WGS sequence"/>
</dbReference>
<dbReference type="AlphaFoldDB" id="A0A1H2S4M6"/>
<dbReference type="RefSeq" id="WP_091611947.1">
    <property type="nucleotide sequence ID" value="NZ_FNNC01000001.1"/>
</dbReference>
<dbReference type="OrthoDB" id="5295945at2"/>
<dbReference type="GO" id="GO:0009435">
    <property type="term" value="P:NAD+ biosynthetic process"/>
    <property type="evidence" value="ECO:0007669"/>
    <property type="project" value="UniProtKB-UniRule"/>
</dbReference>
<evidence type="ECO:0000256" key="3">
    <source>
        <dbReference type="ARBA" id="ARBA00022642"/>
    </source>
</evidence>
<dbReference type="STRING" id="1122204.SAMN05421781_1016"/>
<dbReference type="GO" id="GO:0004515">
    <property type="term" value="F:nicotinate-nucleotide adenylyltransferase activity"/>
    <property type="evidence" value="ECO:0007669"/>
    <property type="project" value="UniProtKB-UniRule"/>
</dbReference>
<organism evidence="12 13">
    <name type="scientific">Marinococcus luteus</name>
    <dbReference type="NCBI Taxonomy" id="1122204"/>
    <lineage>
        <taxon>Bacteria</taxon>
        <taxon>Bacillati</taxon>
        <taxon>Bacillota</taxon>
        <taxon>Bacilli</taxon>
        <taxon>Bacillales</taxon>
        <taxon>Bacillaceae</taxon>
        <taxon>Marinococcus</taxon>
    </lineage>
</organism>
<dbReference type="InterPro" id="IPR005248">
    <property type="entry name" value="NadD/NMNAT"/>
</dbReference>
<comment type="pathway">
    <text evidence="2 10">Cofactor biosynthesis; NAD(+) biosynthesis; deamido-NAD(+) from nicotinate D-ribonucleotide: step 1/1.</text>
</comment>
<evidence type="ECO:0000256" key="8">
    <source>
        <dbReference type="ARBA" id="ARBA00023027"/>
    </source>
</evidence>
<dbReference type="Gene3D" id="3.40.50.620">
    <property type="entry name" value="HUPs"/>
    <property type="match status" value="1"/>
</dbReference>
<comment type="catalytic activity">
    <reaction evidence="9 10">
        <text>nicotinate beta-D-ribonucleotide + ATP + H(+) = deamido-NAD(+) + diphosphate</text>
        <dbReference type="Rhea" id="RHEA:22860"/>
        <dbReference type="ChEBI" id="CHEBI:15378"/>
        <dbReference type="ChEBI" id="CHEBI:30616"/>
        <dbReference type="ChEBI" id="CHEBI:33019"/>
        <dbReference type="ChEBI" id="CHEBI:57502"/>
        <dbReference type="ChEBI" id="CHEBI:58437"/>
        <dbReference type="EC" id="2.7.7.18"/>
    </reaction>
</comment>
<evidence type="ECO:0000256" key="2">
    <source>
        <dbReference type="ARBA" id="ARBA00005019"/>
    </source>
</evidence>
<evidence type="ECO:0000256" key="7">
    <source>
        <dbReference type="ARBA" id="ARBA00022840"/>
    </source>
</evidence>
<evidence type="ECO:0000256" key="5">
    <source>
        <dbReference type="ARBA" id="ARBA00022695"/>
    </source>
</evidence>
<evidence type="ECO:0000313" key="12">
    <source>
        <dbReference type="EMBL" id="SDW26124.1"/>
    </source>
</evidence>
<keyword evidence="6 10" id="KW-0547">Nucleotide-binding</keyword>
<dbReference type="Pfam" id="PF01467">
    <property type="entry name" value="CTP_transf_like"/>
    <property type="match status" value="1"/>
</dbReference>
<keyword evidence="13" id="KW-1185">Reference proteome</keyword>
<gene>
    <name evidence="10" type="primary">nadD</name>
    <name evidence="12" type="ORF">SAMN05421781_1016</name>
</gene>
<keyword evidence="5 10" id="KW-0548">Nucleotidyltransferase</keyword>
<keyword evidence="3 10" id="KW-0662">Pyridine nucleotide biosynthesis</keyword>